<dbReference type="EMBL" id="MVGC01001897">
    <property type="protein sequence ID" value="RJE17003.1"/>
    <property type="molecule type" value="Genomic_DNA"/>
</dbReference>
<accession>A0A3A2Z484</accession>
<evidence type="ECO:0000313" key="1">
    <source>
        <dbReference type="EMBL" id="RJE17003.1"/>
    </source>
</evidence>
<dbReference type="GO" id="GO:0016705">
    <property type="term" value="F:oxidoreductase activity, acting on paired donors, with incorporation or reduction of molecular oxygen"/>
    <property type="evidence" value="ECO:0007669"/>
    <property type="project" value="InterPro"/>
</dbReference>
<name>A0A3A2Z484_9EURO</name>
<dbReference type="InterPro" id="IPR036396">
    <property type="entry name" value="Cyt_P450_sf"/>
</dbReference>
<proteinExistence type="predicted"/>
<dbReference type="GO" id="GO:0020037">
    <property type="term" value="F:heme binding"/>
    <property type="evidence" value="ECO:0007669"/>
    <property type="project" value="InterPro"/>
</dbReference>
<dbReference type="Proteomes" id="UP000266188">
    <property type="component" value="Unassembled WGS sequence"/>
</dbReference>
<gene>
    <name evidence="1" type="ORF">PHISCL_10660</name>
</gene>
<dbReference type="Gene3D" id="1.10.630.10">
    <property type="entry name" value="Cytochrome P450"/>
    <property type="match status" value="1"/>
</dbReference>
<dbReference type="OrthoDB" id="1470350at2759"/>
<sequence>LGINLAKLELRMVIARLVYEFDWTLANNDDFGFESAVSFEGFWVVPDVII</sequence>
<comment type="caution">
    <text evidence="1">The sequence shown here is derived from an EMBL/GenBank/DDBJ whole genome shotgun (WGS) entry which is preliminary data.</text>
</comment>
<dbReference type="GO" id="GO:0005506">
    <property type="term" value="F:iron ion binding"/>
    <property type="evidence" value="ECO:0007669"/>
    <property type="project" value="InterPro"/>
</dbReference>
<dbReference type="GO" id="GO:0004497">
    <property type="term" value="F:monooxygenase activity"/>
    <property type="evidence" value="ECO:0007669"/>
    <property type="project" value="InterPro"/>
</dbReference>
<feature type="non-terminal residue" evidence="1">
    <location>
        <position position="1"/>
    </location>
</feature>
<dbReference type="SUPFAM" id="SSF48264">
    <property type="entry name" value="Cytochrome P450"/>
    <property type="match status" value="1"/>
</dbReference>
<dbReference type="AlphaFoldDB" id="A0A3A2Z484"/>
<keyword evidence="2" id="KW-1185">Reference proteome</keyword>
<reference evidence="2" key="1">
    <citation type="submission" date="2017-02" db="EMBL/GenBank/DDBJ databases">
        <authorList>
            <person name="Tafer H."/>
            <person name="Lopandic K."/>
        </authorList>
    </citation>
    <scope>NUCLEOTIDE SEQUENCE [LARGE SCALE GENOMIC DNA]</scope>
    <source>
        <strain evidence="2">CBS 366.77</strain>
    </source>
</reference>
<evidence type="ECO:0000313" key="2">
    <source>
        <dbReference type="Proteomes" id="UP000266188"/>
    </source>
</evidence>
<feature type="non-terminal residue" evidence="1">
    <location>
        <position position="50"/>
    </location>
</feature>
<protein>
    <submittedName>
        <fullName evidence="1">Uncharacterized protein</fullName>
    </submittedName>
</protein>
<organism evidence="1 2">
    <name type="scientific">Aspergillus sclerotialis</name>
    <dbReference type="NCBI Taxonomy" id="2070753"/>
    <lineage>
        <taxon>Eukaryota</taxon>
        <taxon>Fungi</taxon>
        <taxon>Dikarya</taxon>
        <taxon>Ascomycota</taxon>
        <taxon>Pezizomycotina</taxon>
        <taxon>Eurotiomycetes</taxon>
        <taxon>Eurotiomycetidae</taxon>
        <taxon>Eurotiales</taxon>
        <taxon>Aspergillaceae</taxon>
        <taxon>Aspergillus</taxon>
        <taxon>Aspergillus subgen. Polypaecilum</taxon>
    </lineage>
</organism>